<evidence type="ECO:0000313" key="3">
    <source>
        <dbReference type="Proteomes" id="UP000566995"/>
    </source>
</evidence>
<sequence length="146" mass="16053">MTEATDSTAPATKPTYPGTAASFLIITILGVLFGVLMWWVLIAGLKDSPVFEQVVDEVQLQRNSSEKASPLPKTWGDGRVRLEHTDGKYTVTMSTWDNCYSVAKSFLRTFTGVKLNGQILLTEGQVRESCEKMPATLTVPDRRPGS</sequence>
<proteinExistence type="predicted"/>
<keyword evidence="1" id="KW-0812">Transmembrane</keyword>
<feature type="transmembrane region" description="Helical" evidence="1">
    <location>
        <begin position="20"/>
        <end position="41"/>
    </location>
</feature>
<dbReference type="RefSeq" id="WP_184585876.1">
    <property type="nucleotide sequence ID" value="NZ_JACHLI010000001.1"/>
</dbReference>
<protein>
    <submittedName>
        <fullName evidence="2">Uncharacterized protein</fullName>
    </submittedName>
</protein>
<evidence type="ECO:0000256" key="1">
    <source>
        <dbReference type="SAM" id="Phobius"/>
    </source>
</evidence>
<name>A0A7W7NYN0_PSENT</name>
<accession>A0A7W7NYN0</accession>
<evidence type="ECO:0000313" key="2">
    <source>
        <dbReference type="EMBL" id="MBB4861621.1"/>
    </source>
</evidence>
<dbReference type="AlphaFoldDB" id="A0A7W7NYN0"/>
<keyword evidence="1" id="KW-0472">Membrane</keyword>
<dbReference type="Proteomes" id="UP000566995">
    <property type="component" value="Unassembled WGS sequence"/>
</dbReference>
<organism evidence="2 3">
    <name type="scientific">Pseudomonas nitroreducens</name>
    <dbReference type="NCBI Taxonomy" id="46680"/>
    <lineage>
        <taxon>Bacteria</taxon>
        <taxon>Pseudomonadati</taxon>
        <taxon>Pseudomonadota</taxon>
        <taxon>Gammaproteobacteria</taxon>
        <taxon>Pseudomonadales</taxon>
        <taxon>Pseudomonadaceae</taxon>
        <taxon>Pseudomonas</taxon>
    </lineage>
</organism>
<keyword evidence="1" id="KW-1133">Transmembrane helix</keyword>
<dbReference type="EMBL" id="JACHLI010000001">
    <property type="protein sequence ID" value="MBB4861621.1"/>
    <property type="molecule type" value="Genomic_DNA"/>
</dbReference>
<gene>
    <name evidence="2" type="ORF">HNP46_000432</name>
</gene>
<comment type="caution">
    <text evidence="2">The sequence shown here is derived from an EMBL/GenBank/DDBJ whole genome shotgun (WGS) entry which is preliminary data.</text>
</comment>
<reference evidence="2 3" key="1">
    <citation type="submission" date="2020-08" db="EMBL/GenBank/DDBJ databases">
        <title>Functional genomics of gut bacteria from endangered species of beetles.</title>
        <authorList>
            <person name="Carlos-Shanley C."/>
        </authorList>
    </citation>
    <scope>NUCLEOTIDE SEQUENCE [LARGE SCALE GENOMIC DNA]</scope>
    <source>
        <strain evidence="2 3">S00179</strain>
    </source>
</reference>